<proteinExistence type="predicted"/>
<comment type="caution">
    <text evidence="1">The sequence shown here is derived from an EMBL/GenBank/DDBJ whole genome shotgun (WGS) entry which is preliminary data.</text>
</comment>
<accession>A0AAV1NVM6</accession>
<sequence>MSRKEELMTGAHIVTGSADSSDNCFRRVEWKSRAETHSDGLKDRWDTARQPKVLKDELLADYNSASPCAMKKVGSHFTSACPAFVQFVPV</sequence>
<dbReference type="EMBL" id="CAWUFR010000064">
    <property type="protein sequence ID" value="CAK6963313.1"/>
    <property type="molecule type" value="Genomic_DNA"/>
</dbReference>
<reference evidence="1 2" key="1">
    <citation type="submission" date="2024-01" db="EMBL/GenBank/DDBJ databases">
        <authorList>
            <person name="Alioto T."/>
            <person name="Alioto T."/>
            <person name="Gomez Garrido J."/>
        </authorList>
    </citation>
    <scope>NUCLEOTIDE SEQUENCE [LARGE SCALE GENOMIC DNA]</scope>
</reference>
<gene>
    <name evidence="1" type="ORF">FSCOSCO3_A013960</name>
</gene>
<evidence type="ECO:0000313" key="1">
    <source>
        <dbReference type="EMBL" id="CAK6963313.1"/>
    </source>
</evidence>
<evidence type="ECO:0000313" key="2">
    <source>
        <dbReference type="Proteomes" id="UP001314229"/>
    </source>
</evidence>
<keyword evidence="2" id="KW-1185">Reference proteome</keyword>
<organism evidence="1 2">
    <name type="scientific">Scomber scombrus</name>
    <name type="common">Atlantic mackerel</name>
    <name type="synonym">Scomber vernalis</name>
    <dbReference type="NCBI Taxonomy" id="13677"/>
    <lineage>
        <taxon>Eukaryota</taxon>
        <taxon>Metazoa</taxon>
        <taxon>Chordata</taxon>
        <taxon>Craniata</taxon>
        <taxon>Vertebrata</taxon>
        <taxon>Euteleostomi</taxon>
        <taxon>Actinopterygii</taxon>
        <taxon>Neopterygii</taxon>
        <taxon>Teleostei</taxon>
        <taxon>Neoteleostei</taxon>
        <taxon>Acanthomorphata</taxon>
        <taxon>Pelagiaria</taxon>
        <taxon>Scombriformes</taxon>
        <taxon>Scombridae</taxon>
        <taxon>Scomber</taxon>
    </lineage>
</organism>
<name>A0AAV1NVM6_SCOSC</name>
<dbReference type="AlphaFoldDB" id="A0AAV1NVM6"/>
<protein>
    <submittedName>
        <fullName evidence="1">Uncharacterized protein</fullName>
    </submittedName>
</protein>
<dbReference type="Proteomes" id="UP001314229">
    <property type="component" value="Unassembled WGS sequence"/>
</dbReference>